<gene>
    <name evidence="1" type="ORF">KIN20_019707</name>
</gene>
<protein>
    <submittedName>
        <fullName evidence="1">Uncharacterized protein</fullName>
    </submittedName>
</protein>
<organism evidence="1 2">
    <name type="scientific">Parelaphostrongylus tenuis</name>
    <name type="common">Meningeal worm</name>
    <dbReference type="NCBI Taxonomy" id="148309"/>
    <lineage>
        <taxon>Eukaryota</taxon>
        <taxon>Metazoa</taxon>
        <taxon>Ecdysozoa</taxon>
        <taxon>Nematoda</taxon>
        <taxon>Chromadorea</taxon>
        <taxon>Rhabditida</taxon>
        <taxon>Rhabditina</taxon>
        <taxon>Rhabditomorpha</taxon>
        <taxon>Strongyloidea</taxon>
        <taxon>Metastrongylidae</taxon>
        <taxon>Parelaphostrongylus</taxon>
    </lineage>
</organism>
<dbReference type="AlphaFoldDB" id="A0AAD5N5S1"/>
<dbReference type="Proteomes" id="UP001196413">
    <property type="component" value="Unassembled WGS sequence"/>
</dbReference>
<name>A0AAD5N5S1_PARTN</name>
<evidence type="ECO:0000313" key="2">
    <source>
        <dbReference type="Proteomes" id="UP001196413"/>
    </source>
</evidence>
<sequence length="201" mass="21607">MGRHQSGPIINSLLAAISTVLGCGVMPAGHDKKLRLLLLFTLIYGGPRLELEHYLISTLELSQSKPLIKEIIWNRKGSEKSSNIASSLAHTKVQNLIAASTRTFNVTGFTTLPVALVYTNAANVPARVAGIATSEEGAKGFVSRLVMQTIFDVLEREGRSAFLPEAAISAILDQLTVNVAYQPMLCQAAILNLAADNVNHN</sequence>
<dbReference type="PROSITE" id="PS51257">
    <property type="entry name" value="PROKAR_LIPOPROTEIN"/>
    <property type="match status" value="1"/>
</dbReference>
<dbReference type="EMBL" id="JAHQIW010003936">
    <property type="protein sequence ID" value="KAJ1360679.1"/>
    <property type="molecule type" value="Genomic_DNA"/>
</dbReference>
<accession>A0AAD5N5S1</accession>
<keyword evidence="2" id="KW-1185">Reference proteome</keyword>
<reference evidence="1" key="1">
    <citation type="submission" date="2021-06" db="EMBL/GenBank/DDBJ databases">
        <title>Parelaphostrongylus tenuis whole genome reference sequence.</title>
        <authorList>
            <person name="Garwood T.J."/>
            <person name="Larsen P.A."/>
            <person name="Fountain-Jones N.M."/>
            <person name="Garbe J.R."/>
            <person name="Macchietto M.G."/>
            <person name="Kania S.A."/>
            <person name="Gerhold R.W."/>
            <person name="Richards J.E."/>
            <person name="Wolf T.M."/>
        </authorList>
    </citation>
    <scope>NUCLEOTIDE SEQUENCE</scope>
    <source>
        <strain evidence="1">MNPRO001-30</strain>
        <tissue evidence="1">Meninges</tissue>
    </source>
</reference>
<comment type="caution">
    <text evidence="1">The sequence shown here is derived from an EMBL/GenBank/DDBJ whole genome shotgun (WGS) entry which is preliminary data.</text>
</comment>
<proteinExistence type="predicted"/>
<evidence type="ECO:0000313" key="1">
    <source>
        <dbReference type="EMBL" id="KAJ1360679.1"/>
    </source>
</evidence>